<dbReference type="PANTHER" id="PTHR37360:SF1">
    <property type="entry name" value="FMR1 NEIGHBOR PROTEIN"/>
    <property type="match status" value="1"/>
</dbReference>
<feature type="signal peptide" evidence="2">
    <location>
        <begin position="1"/>
        <end position="23"/>
    </location>
</feature>
<keyword evidence="4" id="KW-1185">Reference proteome</keyword>
<reference evidence="3 4" key="1">
    <citation type="journal article" date="2018" name="Proc. R. Soc. B">
        <title>A non-coding region near Follistatin controls head colour polymorphism in the Gouldian finch.</title>
        <authorList>
            <person name="Toomey M.B."/>
            <person name="Marques C.I."/>
            <person name="Andrade P."/>
            <person name="Araujo P.M."/>
            <person name="Sabatino S."/>
            <person name="Gazda M.A."/>
            <person name="Afonso S."/>
            <person name="Lopes R.J."/>
            <person name="Corbo J.C."/>
            <person name="Carneiro M."/>
        </authorList>
    </citation>
    <scope>NUCLEOTIDE SEQUENCE [LARGE SCALE GENOMIC DNA]</scope>
    <source>
        <strain evidence="3">Red01</strain>
        <tissue evidence="3">Muscle</tissue>
    </source>
</reference>
<feature type="non-terminal residue" evidence="3">
    <location>
        <position position="135"/>
    </location>
</feature>
<evidence type="ECO:0000256" key="1">
    <source>
        <dbReference type="SAM" id="Phobius"/>
    </source>
</evidence>
<sequence>MLPFGAHRVWVFMVLLLLGSVHSSPTEPGSEQSAEAASKPNMTMEACRLSSQRLLTPCPVEGLNMSECSKIHCCPFRIGQEEQCYMPVRDDVQLAIRVVLLTGGGFLILGLLPICCCAFLQRSPCINPLQKISKQ</sequence>
<dbReference type="PANTHER" id="PTHR37360">
    <property type="entry name" value="FRAGILE X MENTAL RETARDATION 1 NEIGHBOR PROTEIN"/>
    <property type="match status" value="1"/>
</dbReference>
<accession>A0A3L8SJK5</accession>
<dbReference type="AlphaFoldDB" id="A0A3L8SJK5"/>
<proteinExistence type="predicted"/>
<gene>
    <name evidence="3" type="ORF">DV515_00007046</name>
</gene>
<feature type="transmembrane region" description="Helical" evidence="1">
    <location>
        <begin position="95"/>
        <end position="120"/>
    </location>
</feature>
<dbReference type="EMBL" id="QUSF01000018">
    <property type="protein sequence ID" value="RLW02637.1"/>
    <property type="molecule type" value="Genomic_DNA"/>
</dbReference>
<comment type="caution">
    <text evidence="3">The sequence shown here is derived from an EMBL/GenBank/DDBJ whole genome shotgun (WGS) entry which is preliminary data.</text>
</comment>
<keyword evidence="1" id="KW-0472">Membrane</keyword>
<keyword evidence="2" id="KW-0732">Signal</keyword>
<protein>
    <submittedName>
        <fullName evidence="3">Uncharacterized protein</fullName>
    </submittedName>
</protein>
<dbReference type="OrthoDB" id="9837391at2759"/>
<name>A0A3L8SJK5_CHLGU</name>
<evidence type="ECO:0000256" key="2">
    <source>
        <dbReference type="SAM" id="SignalP"/>
    </source>
</evidence>
<evidence type="ECO:0000313" key="4">
    <source>
        <dbReference type="Proteomes" id="UP000276834"/>
    </source>
</evidence>
<feature type="chain" id="PRO_5017931048" evidence="2">
    <location>
        <begin position="24"/>
        <end position="135"/>
    </location>
</feature>
<organism evidence="3 4">
    <name type="scientific">Chloebia gouldiae</name>
    <name type="common">Gouldian finch</name>
    <name type="synonym">Erythrura gouldiae</name>
    <dbReference type="NCBI Taxonomy" id="44316"/>
    <lineage>
        <taxon>Eukaryota</taxon>
        <taxon>Metazoa</taxon>
        <taxon>Chordata</taxon>
        <taxon>Craniata</taxon>
        <taxon>Vertebrata</taxon>
        <taxon>Euteleostomi</taxon>
        <taxon>Archelosauria</taxon>
        <taxon>Archosauria</taxon>
        <taxon>Dinosauria</taxon>
        <taxon>Saurischia</taxon>
        <taxon>Theropoda</taxon>
        <taxon>Coelurosauria</taxon>
        <taxon>Aves</taxon>
        <taxon>Neognathae</taxon>
        <taxon>Neoaves</taxon>
        <taxon>Telluraves</taxon>
        <taxon>Australaves</taxon>
        <taxon>Passeriformes</taxon>
        <taxon>Passeroidea</taxon>
        <taxon>Passeridae</taxon>
        <taxon>Chloebia</taxon>
    </lineage>
</organism>
<keyword evidence="1" id="KW-1133">Transmembrane helix</keyword>
<dbReference type="InterPro" id="IPR055331">
    <property type="entry name" value="FMR1-like"/>
</dbReference>
<evidence type="ECO:0000313" key="3">
    <source>
        <dbReference type="EMBL" id="RLW02637.1"/>
    </source>
</evidence>
<keyword evidence="1" id="KW-0812">Transmembrane</keyword>
<dbReference type="Proteomes" id="UP000276834">
    <property type="component" value="Unassembled WGS sequence"/>
</dbReference>